<protein>
    <submittedName>
        <fullName evidence="8">Beta-ketoacyl synthase</fullName>
    </submittedName>
</protein>
<proteinExistence type="predicted"/>
<dbReference type="Pfam" id="PF08659">
    <property type="entry name" value="KR"/>
    <property type="match status" value="1"/>
</dbReference>
<dbReference type="SMART" id="SM00823">
    <property type="entry name" value="PKS_PP"/>
    <property type="match status" value="1"/>
</dbReference>
<dbReference type="GO" id="GO:0005886">
    <property type="term" value="C:plasma membrane"/>
    <property type="evidence" value="ECO:0007669"/>
    <property type="project" value="TreeGrafter"/>
</dbReference>
<evidence type="ECO:0000313" key="9">
    <source>
        <dbReference type="Proteomes" id="UP000069620"/>
    </source>
</evidence>
<dbReference type="Gene3D" id="1.10.1200.10">
    <property type="entry name" value="ACP-like"/>
    <property type="match status" value="1"/>
</dbReference>
<dbReference type="GO" id="GO:0071770">
    <property type="term" value="P:DIM/DIP cell wall layer assembly"/>
    <property type="evidence" value="ECO:0007669"/>
    <property type="project" value="TreeGrafter"/>
</dbReference>
<dbReference type="GO" id="GO:0004312">
    <property type="term" value="F:fatty acid synthase activity"/>
    <property type="evidence" value="ECO:0007669"/>
    <property type="project" value="TreeGrafter"/>
</dbReference>
<dbReference type="InterPro" id="IPR014031">
    <property type="entry name" value="Ketoacyl_synth_C"/>
</dbReference>
<feature type="domain" description="Ketosynthase family 3 (KS3)" evidence="7">
    <location>
        <begin position="1"/>
        <end position="160"/>
    </location>
</feature>
<dbReference type="Pfam" id="PF00698">
    <property type="entry name" value="Acyl_transf_1"/>
    <property type="match status" value="1"/>
</dbReference>
<dbReference type="SUPFAM" id="SSF51735">
    <property type="entry name" value="NAD(P)-binding Rossmann-fold domains"/>
    <property type="match status" value="2"/>
</dbReference>
<dbReference type="Proteomes" id="UP000069620">
    <property type="component" value="Unassembled WGS sequence"/>
</dbReference>
<dbReference type="EMBL" id="BCSX01000068">
    <property type="protein sequence ID" value="GAS93032.1"/>
    <property type="molecule type" value="Genomic_DNA"/>
</dbReference>
<dbReference type="InterPro" id="IPR014043">
    <property type="entry name" value="Acyl_transferase_dom"/>
</dbReference>
<organism evidence="8 9">
    <name type="scientific">Mycolicibacterium brisbanense</name>
    <dbReference type="NCBI Taxonomy" id="146020"/>
    <lineage>
        <taxon>Bacteria</taxon>
        <taxon>Bacillati</taxon>
        <taxon>Actinomycetota</taxon>
        <taxon>Actinomycetes</taxon>
        <taxon>Mycobacteriales</taxon>
        <taxon>Mycobacteriaceae</taxon>
        <taxon>Mycolicibacterium</taxon>
    </lineage>
</organism>
<dbReference type="InterPro" id="IPR036736">
    <property type="entry name" value="ACP-like_sf"/>
</dbReference>
<feature type="domain" description="Carrier" evidence="6">
    <location>
        <begin position="1098"/>
        <end position="1173"/>
    </location>
</feature>
<dbReference type="AlphaFoldDB" id="A0A117I8D1"/>
<dbReference type="SUPFAM" id="SSF47336">
    <property type="entry name" value="ACP-like"/>
    <property type="match status" value="1"/>
</dbReference>
<dbReference type="OrthoDB" id="9778690at2"/>
<evidence type="ECO:0000313" key="8">
    <source>
        <dbReference type="EMBL" id="GAS93032.1"/>
    </source>
</evidence>
<keyword evidence="3" id="KW-0808">Transferase</keyword>
<dbReference type="SUPFAM" id="SSF55048">
    <property type="entry name" value="Probable ACP-binding domain of malonyl-CoA ACP transacylase"/>
    <property type="match status" value="1"/>
</dbReference>
<dbReference type="RefSeq" id="WP_084388716.1">
    <property type="nucleotide sequence ID" value="NZ_BCSX01000068.1"/>
</dbReference>
<dbReference type="InterPro" id="IPR057326">
    <property type="entry name" value="KR_dom"/>
</dbReference>
<gene>
    <name evidence="8" type="ORF">RMCB_7128</name>
</gene>
<dbReference type="SUPFAM" id="SSF53901">
    <property type="entry name" value="Thiolase-like"/>
    <property type="match status" value="1"/>
</dbReference>
<dbReference type="Gene3D" id="3.30.70.250">
    <property type="entry name" value="Malonyl-CoA ACP transacylase, ACP-binding"/>
    <property type="match status" value="1"/>
</dbReference>
<dbReference type="STRING" id="146020.RMCB_7128"/>
<dbReference type="SMART" id="SM00825">
    <property type="entry name" value="PKS_KS"/>
    <property type="match status" value="1"/>
</dbReference>
<evidence type="ECO:0000259" key="6">
    <source>
        <dbReference type="PROSITE" id="PS50075"/>
    </source>
</evidence>
<dbReference type="SUPFAM" id="SSF52151">
    <property type="entry name" value="FabD/lysophospholipase-like"/>
    <property type="match status" value="1"/>
</dbReference>
<dbReference type="Gene3D" id="3.40.47.10">
    <property type="match status" value="1"/>
</dbReference>
<dbReference type="InterPro" id="IPR013968">
    <property type="entry name" value="PKS_KR"/>
</dbReference>
<dbReference type="SMART" id="SM00822">
    <property type="entry name" value="PKS_KR"/>
    <property type="match status" value="1"/>
</dbReference>
<dbReference type="PANTHER" id="PTHR43775">
    <property type="entry name" value="FATTY ACID SYNTHASE"/>
    <property type="match status" value="1"/>
</dbReference>
<dbReference type="Pfam" id="PF02801">
    <property type="entry name" value="Ketoacyl-synt_C"/>
    <property type="match status" value="1"/>
</dbReference>
<dbReference type="InterPro" id="IPR016036">
    <property type="entry name" value="Malonyl_transacylase_ACP-bd"/>
</dbReference>
<comment type="caution">
    <text evidence="8">The sequence shown here is derived from an EMBL/GenBank/DDBJ whole genome shotgun (WGS) entry which is preliminary data.</text>
</comment>
<dbReference type="SMART" id="SM00827">
    <property type="entry name" value="PKS_AT"/>
    <property type="match status" value="1"/>
</dbReference>
<dbReference type="InterPro" id="IPR016035">
    <property type="entry name" value="Acyl_Trfase/lysoPLipase"/>
</dbReference>
<keyword evidence="5" id="KW-0511">Multifunctional enzyme</keyword>
<dbReference type="PROSITE" id="PS52004">
    <property type="entry name" value="KS3_2"/>
    <property type="match status" value="1"/>
</dbReference>
<feature type="non-terminal residue" evidence="8">
    <location>
        <position position="1"/>
    </location>
</feature>
<dbReference type="InterPro" id="IPR050091">
    <property type="entry name" value="PKS_NRPS_Biosynth_Enz"/>
</dbReference>
<dbReference type="InterPro" id="IPR020841">
    <property type="entry name" value="PKS_Beta-ketoAc_synthase_dom"/>
</dbReference>
<keyword evidence="2" id="KW-0597">Phosphoprotein</keyword>
<dbReference type="PROSITE" id="PS50075">
    <property type="entry name" value="CARRIER"/>
    <property type="match status" value="1"/>
</dbReference>
<reference evidence="9" key="1">
    <citation type="journal article" date="2016" name="Genome Announc.">
        <title>Draft Genome Sequences of Five Rapidly Growing Mycobacterium Species, M. thermoresistibile, M. fortuitum subsp. acetamidolyticum, M. canariasense, M. brisbanense, and M. novocastrense.</title>
        <authorList>
            <person name="Katahira K."/>
            <person name="Ogura Y."/>
            <person name="Gotoh Y."/>
            <person name="Hayashi T."/>
        </authorList>
    </citation>
    <scope>NUCLEOTIDE SEQUENCE [LARGE SCALE GENOMIC DNA]</scope>
    <source>
        <strain evidence="9">JCM15654</strain>
    </source>
</reference>
<evidence type="ECO:0000259" key="7">
    <source>
        <dbReference type="PROSITE" id="PS52004"/>
    </source>
</evidence>
<keyword evidence="4" id="KW-0521">NADP</keyword>
<dbReference type="InterPro" id="IPR001227">
    <property type="entry name" value="Ac_transferase_dom_sf"/>
</dbReference>
<keyword evidence="1" id="KW-0596">Phosphopantetheine</keyword>
<dbReference type="Pfam" id="PF16197">
    <property type="entry name" value="KAsynt_C_assoc"/>
    <property type="match status" value="1"/>
</dbReference>
<dbReference type="Pfam" id="PF00550">
    <property type="entry name" value="PP-binding"/>
    <property type="match status" value="1"/>
</dbReference>
<dbReference type="PANTHER" id="PTHR43775:SF37">
    <property type="entry name" value="SI:DKEY-61P9.11"/>
    <property type="match status" value="1"/>
</dbReference>
<dbReference type="CDD" id="cd05274">
    <property type="entry name" value="KR_FAS_SDR_x"/>
    <property type="match status" value="1"/>
</dbReference>
<evidence type="ECO:0000256" key="3">
    <source>
        <dbReference type="ARBA" id="ARBA00022679"/>
    </source>
</evidence>
<dbReference type="GO" id="GO:0005737">
    <property type="term" value="C:cytoplasm"/>
    <property type="evidence" value="ECO:0007669"/>
    <property type="project" value="TreeGrafter"/>
</dbReference>
<dbReference type="Gene3D" id="3.40.366.10">
    <property type="entry name" value="Malonyl-Coenzyme A Acyl Carrier Protein, domain 2"/>
    <property type="match status" value="1"/>
</dbReference>
<dbReference type="InterPro" id="IPR020806">
    <property type="entry name" value="PKS_PP-bd"/>
</dbReference>
<dbReference type="InterPro" id="IPR036291">
    <property type="entry name" value="NAD(P)-bd_dom_sf"/>
</dbReference>
<dbReference type="InterPro" id="IPR016039">
    <property type="entry name" value="Thiolase-like"/>
</dbReference>
<evidence type="ECO:0000256" key="2">
    <source>
        <dbReference type="ARBA" id="ARBA00022553"/>
    </source>
</evidence>
<reference evidence="9" key="2">
    <citation type="submission" date="2016-02" db="EMBL/GenBank/DDBJ databases">
        <title>Draft genome sequence of five rapidly growing Mycobacterium species.</title>
        <authorList>
            <person name="Katahira K."/>
            <person name="Gotou Y."/>
            <person name="Iida K."/>
            <person name="Ogura Y."/>
            <person name="Hayashi T."/>
        </authorList>
    </citation>
    <scope>NUCLEOTIDE SEQUENCE [LARGE SCALE GENOMIC DNA]</scope>
    <source>
        <strain evidence="9">JCM15654</strain>
    </source>
</reference>
<dbReference type="GO" id="GO:0006633">
    <property type="term" value="P:fatty acid biosynthetic process"/>
    <property type="evidence" value="ECO:0007669"/>
    <property type="project" value="TreeGrafter"/>
</dbReference>
<dbReference type="CDD" id="cd00833">
    <property type="entry name" value="PKS"/>
    <property type="match status" value="1"/>
</dbReference>
<dbReference type="FunFam" id="3.30.70.250:FF:000003">
    <property type="entry name" value="Polyketide beta-ketoacyl synthase Pks3"/>
    <property type="match status" value="1"/>
</dbReference>
<dbReference type="InterPro" id="IPR009081">
    <property type="entry name" value="PP-bd_ACP"/>
</dbReference>
<evidence type="ECO:0000256" key="5">
    <source>
        <dbReference type="ARBA" id="ARBA00023268"/>
    </source>
</evidence>
<evidence type="ECO:0000256" key="1">
    <source>
        <dbReference type="ARBA" id="ARBA00022450"/>
    </source>
</evidence>
<name>A0A117I8D1_9MYCO</name>
<dbReference type="InterPro" id="IPR032821">
    <property type="entry name" value="PKS_assoc"/>
</dbReference>
<dbReference type="GO" id="GO:0031177">
    <property type="term" value="F:phosphopantetheine binding"/>
    <property type="evidence" value="ECO:0007669"/>
    <property type="project" value="InterPro"/>
</dbReference>
<dbReference type="Gene3D" id="3.40.50.720">
    <property type="entry name" value="NAD(P)-binding Rossmann-like Domain"/>
    <property type="match status" value="1"/>
</dbReference>
<keyword evidence="9" id="KW-1185">Reference proteome</keyword>
<sequence>AVNQDGASSGQTVPNGPAQQALMRQALAASRLQPADIDYIEAHGTGTALGDPIELDALAQVFADRGDAAPLVVGSVKTNLGHLESAAGIAGFIKTVLSVRYGYIPKHLNFHQLTPHASHDATRLTIAPELLAWPASDRPRRAGVSSFGASGTNAHIIIEQAPAVEDVVTQPDPPLTTLVVSGKTPQRIAATAAMLAQWMTGPGTEVRLADIAHTLNHHRTQHRTFATICARDHTQAAEALQALADGRPAPGLVRPHEGPCRPGRVFVYSGQGSQWAGMGRRLLTDEPAFATAIDTLEPMFLDTVGFSLREVIANGEPVIGDARFQPALFGLQVALTELWRHYGVVPDAVIGHSMGEVAAAVTAGALTPAEGLRVIATRSRLMARLAGHGAVALLELDAEATSALIAEREQVSLAVYSSPRQTVVAGPPAQIDQLIADVQREDRFARRVNMEVASHSALMDPILGELRTDLQDLEPKPPAVPFLSTVTNDWAPHVDAGYWVANVRQPVRLYQALADLGEQYGTFIEISAHPVLTHSITETLGDTHHHAVGTLSRDTDDTRTFHTNLNATHTVAAPQTPHPDGLPPELPTTPWQHTRHWIDGPARDRVAVAQQTDLPSGEVPPQWCCELTWQARPLPEDRHASGSWLVVSDAELSVELDATLLASSALTDHDDALADALRGVAHVVFAPDVAIGCLDAEPGYHLFNMCRKLCAALAVLPEPPRLYLLTRNAQPLSEGDRANPAHAVLWGLGRTLALEHPEFWGGVIDVDESVPAERVAGYLRAEAAGSDDDDQAVYRAGRRHVPRLGPAPARSAPSAELGGSGSHLVIGATGNIGPHLVRQLVAMGAKTVVAVSRTPGSRMTELAQAVADQGATLVPVAADASDPKAMTALFDRFGRDLPVLNGIYLAAFGGGPVTLANMTEADVQMMFRPKLDAVSLLHALSSKHPVRQFVLFASISGLLGSRWLAHYTATTAFLDTFAYARRAAGLAATTVNWGWWKSLADNQSEEYQQVTLSSGLEPMPDDVAIRALGRALAVDAPVRAVVAAADWARLAAAYRTRAKLKMVDPLVPAEGTEERGPTDDQWAGAPDFAELDPLDAERIIGERLRERLAAIMGYTDQAALSPAVPLIELGMDSLMAVRIRHATQSDFGVEPPVAMLLQGASLDDITADVMQQCGVSTPDAGAAIDALRDRANQRAAARQGAAVRRKRGQRA</sequence>
<evidence type="ECO:0000256" key="4">
    <source>
        <dbReference type="ARBA" id="ARBA00022857"/>
    </source>
</evidence>
<accession>A0A117I8D1</accession>